<proteinExistence type="predicted"/>
<name>A0A060RNL9_PLARE</name>
<feature type="transmembrane region" description="Helical" evidence="1">
    <location>
        <begin position="162"/>
        <end position="183"/>
    </location>
</feature>
<dbReference type="Proteomes" id="UP000027581">
    <property type="component" value="Unassembled WGS sequence"/>
</dbReference>
<reference evidence="3" key="2">
    <citation type="submission" date="2014-05" db="EMBL/GenBank/DDBJ databases">
        <title>The genome sequences of chimpanzee malaria parasites reveal the path to human adaptation.</title>
        <authorList>
            <person name="Otto T.D."/>
            <person name="Rayner J.C."/>
            <person name="Boehme U."/>
            <person name="Pain A."/>
            <person name="Spottiswoode N."/>
            <person name="Sanders M."/>
            <person name="Quail M."/>
            <person name="Ollomo B."/>
            <person name="Renaud F."/>
            <person name="Thomas A.W."/>
            <person name="Prugnolle F."/>
            <person name="Conway D.J."/>
            <person name="Newbold C."/>
            <person name="Berriman M."/>
        </authorList>
    </citation>
    <scope>NUCLEOTIDE SEQUENCE [LARGE SCALE GENOMIC DNA]</scope>
    <source>
        <strain evidence="3">CDC</strain>
    </source>
</reference>
<keyword evidence="1 3" id="KW-0812">Transmembrane</keyword>
<gene>
    <name evidence="3" type="primary">MC-2TM</name>
    <name evidence="3" type="ORF">PRCDC_0323400</name>
</gene>
<evidence type="ECO:0000256" key="2">
    <source>
        <dbReference type="SAM" id="SignalP"/>
    </source>
</evidence>
<dbReference type="EMBL" id="HG810764">
    <property type="protein sequence ID" value="CDO62665.1"/>
    <property type="molecule type" value="Genomic_DNA"/>
</dbReference>
<dbReference type="AlphaFoldDB" id="A0A060RNL9"/>
<reference evidence="3" key="1">
    <citation type="submission" date="2014-01" db="EMBL/GenBank/DDBJ databases">
        <authorList>
            <person name="Aslett M."/>
        </authorList>
    </citation>
    <scope>NUCLEOTIDE SEQUENCE</scope>
    <source>
        <strain evidence="3">CDC</strain>
    </source>
</reference>
<dbReference type="VEuPathDB" id="PlasmoDB:PRG01_0327700"/>
<protein>
    <submittedName>
        <fullName evidence="3">MC-2TM Maurer's cleft two transmembrane protein</fullName>
    </submittedName>
</protein>
<dbReference type="VEuPathDB" id="PlasmoDB:PRCDC_0323400"/>
<evidence type="ECO:0000256" key="1">
    <source>
        <dbReference type="SAM" id="Phobius"/>
    </source>
</evidence>
<feature type="transmembrane region" description="Helical" evidence="1">
    <location>
        <begin position="189"/>
        <end position="209"/>
    </location>
</feature>
<evidence type="ECO:0000313" key="3">
    <source>
        <dbReference type="EMBL" id="CDO62665.1"/>
    </source>
</evidence>
<keyword evidence="4" id="KW-1185">Reference proteome</keyword>
<sequence>MFHYFYKLYFFTIILCSSNLFNNNGIEIGTYKLSYHNGEIQFRILAQKNTNKKPYGNTIANILLKHKKEKDIKTKDPDPEISYLVSLVDNMNINQEKKDKIKNFTLKYINSDDIKEKNESINELQKYSNSEECKEYMDSYLMYIRMQNDIKCLKRKNMWNNIWIVSMTLLLIIIMIASIIIAGASQGNIILFTCILSMFLTYINARYFPEMKIGFKGLKTKFNTFFQKKKQIKK</sequence>
<keyword evidence="2" id="KW-0732">Signal</keyword>
<feature type="chain" id="PRO_5001586652" evidence="2">
    <location>
        <begin position="19"/>
        <end position="234"/>
    </location>
</feature>
<organism evidence="3 4">
    <name type="scientific">Plasmodium reichenowi</name>
    <dbReference type="NCBI Taxonomy" id="5854"/>
    <lineage>
        <taxon>Eukaryota</taxon>
        <taxon>Sar</taxon>
        <taxon>Alveolata</taxon>
        <taxon>Apicomplexa</taxon>
        <taxon>Aconoidasida</taxon>
        <taxon>Haemosporida</taxon>
        <taxon>Plasmodiidae</taxon>
        <taxon>Plasmodium</taxon>
        <taxon>Plasmodium (Laverania)</taxon>
    </lineage>
</organism>
<accession>A0A060RNL9</accession>
<evidence type="ECO:0000313" key="4">
    <source>
        <dbReference type="Proteomes" id="UP000027581"/>
    </source>
</evidence>
<feature type="signal peptide" evidence="2">
    <location>
        <begin position="1"/>
        <end position="18"/>
    </location>
</feature>
<keyword evidence="1" id="KW-1133">Transmembrane helix</keyword>
<keyword evidence="1" id="KW-0472">Membrane</keyword>
<dbReference type="PhylomeDB" id="A0A060RNL9"/>